<evidence type="ECO:0000256" key="5">
    <source>
        <dbReference type="ARBA" id="ARBA00022741"/>
    </source>
</evidence>
<feature type="domain" description="ABC transmembrane type-1" evidence="11">
    <location>
        <begin position="19"/>
        <end position="311"/>
    </location>
</feature>
<name>A0A9X1ZTA2_9FLAO</name>
<dbReference type="SUPFAM" id="SSF90123">
    <property type="entry name" value="ABC transporter transmembrane region"/>
    <property type="match status" value="1"/>
</dbReference>
<dbReference type="Pfam" id="PF00664">
    <property type="entry name" value="ABC_membrane"/>
    <property type="match status" value="1"/>
</dbReference>
<evidence type="ECO:0000256" key="2">
    <source>
        <dbReference type="ARBA" id="ARBA00022448"/>
    </source>
</evidence>
<evidence type="ECO:0000256" key="6">
    <source>
        <dbReference type="ARBA" id="ARBA00022840"/>
    </source>
</evidence>
<feature type="transmembrane region" description="Helical" evidence="9">
    <location>
        <begin position="247"/>
        <end position="268"/>
    </location>
</feature>
<feature type="transmembrane region" description="Helical" evidence="9">
    <location>
        <begin position="288"/>
        <end position="309"/>
    </location>
</feature>
<dbReference type="InterPro" id="IPR017871">
    <property type="entry name" value="ABC_transporter-like_CS"/>
</dbReference>
<dbReference type="Gene3D" id="3.40.50.300">
    <property type="entry name" value="P-loop containing nucleotide triphosphate hydrolases"/>
    <property type="match status" value="1"/>
</dbReference>
<dbReference type="GO" id="GO:0015421">
    <property type="term" value="F:ABC-type oligopeptide transporter activity"/>
    <property type="evidence" value="ECO:0007669"/>
    <property type="project" value="TreeGrafter"/>
</dbReference>
<feature type="transmembrane region" description="Helical" evidence="9">
    <location>
        <begin position="20"/>
        <end position="39"/>
    </location>
</feature>
<keyword evidence="3" id="KW-1003">Cell membrane</keyword>
<keyword evidence="5" id="KW-0547">Nucleotide-binding</keyword>
<accession>A0A9X1ZTA2</accession>
<dbReference type="InterPro" id="IPR039421">
    <property type="entry name" value="Type_1_exporter"/>
</dbReference>
<dbReference type="InterPro" id="IPR003439">
    <property type="entry name" value="ABC_transporter-like_ATP-bd"/>
</dbReference>
<evidence type="ECO:0000313" key="13">
    <source>
        <dbReference type="Proteomes" id="UP001139521"/>
    </source>
</evidence>
<dbReference type="GO" id="GO:0005524">
    <property type="term" value="F:ATP binding"/>
    <property type="evidence" value="ECO:0007669"/>
    <property type="project" value="UniProtKB-KW"/>
</dbReference>
<evidence type="ECO:0000313" key="12">
    <source>
        <dbReference type="EMBL" id="MCL6218038.1"/>
    </source>
</evidence>
<dbReference type="InterPro" id="IPR003593">
    <property type="entry name" value="AAA+_ATPase"/>
</dbReference>
<keyword evidence="4 9" id="KW-0812">Transmembrane</keyword>
<dbReference type="AlphaFoldDB" id="A0A9X1ZTA2"/>
<evidence type="ECO:0000259" key="10">
    <source>
        <dbReference type="PROSITE" id="PS50893"/>
    </source>
</evidence>
<dbReference type="InterPro" id="IPR036640">
    <property type="entry name" value="ABC1_TM_sf"/>
</dbReference>
<dbReference type="PANTHER" id="PTHR43394:SF1">
    <property type="entry name" value="ATP-BINDING CASSETTE SUB-FAMILY B MEMBER 10, MITOCHONDRIAL"/>
    <property type="match status" value="1"/>
</dbReference>
<dbReference type="PANTHER" id="PTHR43394">
    <property type="entry name" value="ATP-DEPENDENT PERMEASE MDL1, MITOCHONDRIAL"/>
    <property type="match status" value="1"/>
</dbReference>
<keyword evidence="6 12" id="KW-0067">ATP-binding</keyword>
<reference evidence="12" key="1">
    <citation type="submission" date="2022-01" db="EMBL/GenBank/DDBJ databases">
        <title>Genome sequencing of Zunongwangia sp. M21534 genome.</title>
        <authorList>
            <person name="Chen Y."/>
            <person name="Dong C."/>
            <person name="Shao Z."/>
        </authorList>
    </citation>
    <scope>NUCLEOTIDE SEQUENCE</scope>
    <source>
        <strain evidence="12">MCCC M21534</strain>
    </source>
</reference>
<protein>
    <submittedName>
        <fullName evidence="12">ABC transporter ATP-binding protein/permease</fullName>
    </submittedName>
</protein>
<keyword evidence="8 9" id="KW-0472">Membrane</keyword>
<evidence type="ECO:0000256" key="8">
    <source>
        <dbReference type="ARBA" id="ARBA00023136"/>
    </source>
</evidence>
<evidence type="ECO:0000259" key="11">
    <source>
        <dbReference type="PROSITE" id="PS50929"/>
    </source>
</evidence>
<dbReference type="FunFam" id="3.40.50.300:FF:000221">
    <property type="entry name" value="Multidrug ABC transporter ATP-binding protein"/>
    <property type="match status" value="1"/>
</dbReference>
<dbReference type="PROSITE" id="PS50893">
    <property type="entry name" value="ABC_TRANSPORTER_2"/>
    <property type="match status" value="1"/>
</dbReference>
<dbReference type="RefSeq" id="WP_249601014.1">
    <property type="nucleotide sequence ID" value="NZ_JAKHSK010000008.1"/>
</dbReference>
<evidence type="ECO:0000256" key="9">
    <source>
        <dbReference type="SAM" id="Phobius"/>
    </source>
</evidence>
<proteinExistence type="predicted"/>
<feature type="transmembrane region" description="Helical" evidence="9">
    <location>
        <begin position="68"/>
        <end position="85"/>
    </location>
</feature>
<organism evidence="12 13">
    <name type="scientific">Zunongwangia pacifica</name>
    <dbReference type="NCBI Taxonomy" id="2911062"/>
    <lineage>
        <taxon>Bacteria</taxon>
        <taxon>Pseudomonadati</taxon>
        <taxon>Bacteroidota</taxon>
        <taxon>Flavobacteriia</taxon>
        <taxon>Flavobacteriales</taxon>
        <taxon>Flavobacteriaceae</taxon>
        <taxon>Zunongwangia</taxon>
    </lineage>
</organism>
<dbReference type="GO" id="GO:0016887">
    <property type="term" value="F:ATP hydrolysis activity"/>
    <property type="evidence" value="ECO:0007669"/>
    <property type="project" value="InterPro"/>
</dbReference>
<feature type="domain" description="ABC transporter" evidence="10">
    <location>
        <begin position="343"/>
        <end position="578"/>
    </location>
</feature>
<dbReference type="GO" id="GO:0005886">
    <property type="term" value="C:plasma membrane"/>
    <property type="evidence" value="ECO:0007669"/>
    <property type="project" value="UniProtKB-SubCell"/>
</dbReference>
<gene>
    <name evidence="12" type="ORF">L1967_06980</name>
</gene>
<evidence type="ECO:0000256" key="1">
    <source>
        <dbReference type="ARBA" id="ARBA00004651"/>
    </source>
</evidence>
<dbReference type="SMART" id="SM00382">
    <property type="entry name" value="AAA"/>
    <property type="match status" value="1"/>
</dbReference>
<feature type="transmembrane region" description="Helical" evidence="9">
    <location>
        <begin position="167"/>
        <end position="185"/>
    </location>
</feature>
<comment type="subcellular location">
    <subcellularLocation>
        <location evidence="1">Cell membrane</location>
        <topology evidence="1">Multi-pass membrane protein</topology>
    </subcellularLocation>
</comment>
<evidence type="ECO:0000256" key="7">
    <source>
        <dbReference type="ARBA" id="ARBA00022989"/>
    </source>
</evidence>
<keyword evidence="13" id="KW-1185">Reference proteome</keyword>
<dbReference type="SUPFAM" id="SSF52540">
    <property type="entry name" value="P-loop containing nucleoside triphosphate hydrolases"/>
    <property type="match status" value="1"/>
</dbReference>
<dbReference type="CDD" id="cd18541">
    <property type="entry name" value="ABC_6TM_TmrB_like"/>
    <property type="match status" value="1"/>
</dbReference>
<comment type="caution">
    <text evidence="12">The sequence shown here is derived from an EMBL/GenBank/DDBJ whole genome shotgun (WGS) entry which is preliminary data.</text>
</comment>
<sequence length="585" mass="65986">MKHLRTLNKFFLKYKWKLLLGLVVTIISRIFGLYFIPLIGNSTDAIEQYINGQITGYDSLKAELLKNILLLAGTTLISAFFTFLMRQTFIVVSRHIEYDLKNVVYKHYQELSLNFYKKNRTGDLMNRISEDVTKVRMYLGPAIMYTVTTLTSTIVVLIFMIQAAPELTLYTVIPLPILSFAIYKLSVAIQKRSTVVQQYLSKLNTFTQESFSGIAVIKSYGLEPQTDSNFTDLSNTSRDKNIDLVKVQAFFFPLMVLLIGISNVLVIYVGGRQYITGQIDNLGVIVEFLLYVNMLTWPVASIGWVTSLVKQAEASQERINEFLDSEPEIKNHKETEDPIKGKVNLKNVTFTYEDTNITALKNISFEVNQGETLAIIGKTGSGKSTVLDLIGRLYDVEEGSIEVDGINIKNLNLDNLRRNIGYVPQDAFLFSDSIRNNIKFGKDNATDEDVIEAAKTASVHKNIKNFSKGYDTVLGERGITLSGGQKQRVSIARAIIQNPQILLFDDCLSAVDTETEEAILSNLFKISRDKTTIIVSHRISSAKNADKIIILEDGNIVQRGSHEELIKIDGYYKELYAKQLNEKEM</sequence>
<evidence type="ECO:0000256" key="3">
    <source>
        <dbReference type="ARBA" id="ARBA00022475"/>
    </source>
</evidence>
<evidence type="ECO:0000256" key="4">
    <source>
        <dbReference type="ARBA" id="ARBA00022692"/>
    </source>
</evidence>
<dbReference type="Gene3D" id="1.20.1560.10">
    <property type="entry name" value="ABC transporter type 1, transmembrane domain"/>
    <property type="match status" value="1"/>
</dbReference>
<dbReference type="PROSITE" id="PS50929">
    <property type="entry name" value="ABC_TM1F"/>
    <property type="match status" value="1"/>
</dbReference>
<dbReference type="InterPro" id="IPR011527">
    <property type="entry name" value="ABC1_TM_dom"/>
</dbReference>
<dbReference type="InterPro" id="IPR027417">
    <property type="entry name" value="P-loop_NTPase"/>
</dbReference>
<keyword evidence="2" id="KW-0813">Transport</keyword>
<dbReference type="Proteomes" id="UP001139521">
    <property type="component" value="Unassembled WGS sequence"/>
</dbReference>
<keyword evidence="7 9" id="KW-1133">Transmembrane helix</keyword>
<dbReference type="EMBL" id="JAKHSK010000008">
    <property type="protein sequence ID" value="MCL6218038.1"/>
    <property type="molecule type" value="Genomic_DNA"/>
</dbReference>
<dbReference type="PROSITE" id="PS00211">
    <property type="entry name" value="ABC_TRANSPORTER_1"/>
    <property type="match status" value="1"/>
</dbReference>
<feature type="transmembrane region" description="Helical" evidence="9">
    <location>
        <begin position="142"/>
        <end position="161"/>
    </location>
</feature>
<dbReference type="Pfam" id="PF00005">
    <property type="entry name" value="ABC_tran"/>
    <property type="match status" value="1"/>
</dbReference>